<sequence length="632" mass="67313">MVFSTVRAVYCAVLILQVVQAAIALQFLCPDGVHTASYLSCCNLYPVLEDIQTNLFGGGQCDEAAHESLRLTFHDAIAFSPSLTRQGKWGGGGADGSVLVFDAIETAYDANDGIADIVKEQKTYVAKHNISPGDFVQFAGAVGVSNCPGAPRLQFLLGRPPPILPAPDGLVPEPFDNVTSILNRFADAGFSSEEVIALLASHSVASSNDIDPTIAGAPFDSTPYTFDSQVFVEVQLQGILWPGTANNEGEVLSPLEGEVRLQSDHDLARDPRTACSWQSFVNNQTKMQTEFAAAMAKLAVVGQDTSLLVDCSEVIPIPGDFTGSAYLPAGKTMDDIEQACDTSPFPSLIADTGPATSVPPSGPICHRDLPERCINDHLDNNCSDASTSSLVTPKRGLKAGASSQRIGNSSLAPIFAAGKPKASPSLTQSHLSSSGKLKASPSLTHSHSHSDIQANAERTTQKRRQEHNSSSSQAGPSKKSRTSGHVTMTASMSSAAPLAERLRPRSLEEFIGQPHLTGPDSLLMNLMKSGLTGSMIFWGPPGCGKTTLARLLAKHTDAVFKELSATDSGISDVRAVADEAKGLLKLTGRRTVLFLDEVHRFNKGQQDIFLPFVEQGIIQVNRVLSLCHYVFD</sequence>
<gene>
    <name evidence="1" type="ORF">NM688_g7924</name>
</gene>
<evidence type="ECO:0000313" key="2">
    <source>
        <dbReference type="Proteomes" id="UP001148662"/>
    </source>
</evidence>
<accession>A0ACC1RZJ9</accession>
<comment type="caution">
    <text evidence="1">The sequence shown here is derived from an EMBL/GenBank/DDBJ whole genome shotgun (WGS) entry which is preliminary data.</text>
</comment>
<name>A0ACC1RZJ9_9APHY</name>
<evidence type="ECO:0000313" key="1">
    <source>
        <dbReference type="EMBL" id="KAJ3528950.1"/>
    </source>
</evidence>
<organism evidence="1 2">
    <name type="scientific">Phlebia brevispora</name>
    <dbReference type="NCBI Taxonomy" id="194682"/>
    <lineage>
        <taxon>Eukaryota</taxon>
        <taxon>Fungi</taxon>
        <taxon>Dikarya</taxon>
        <taxon>Basidiomycota</taxon>
        <taxon>Agaricomycotina</taxon>
        <taxon>Agaricomycetes</taxon>
        <taxon>Polyporales</taxon>
        <taxon>Meruliaceae</taxon>
        <taxon>Phlebia</taxon>
    </lineage>
</organism>
<proteinExistence type="predicted"/>
<reference evidence="1" key="1">
    <citation type="submission" date="2022-07" db="EMBL/GenBank/DDBJ databases">
        <title>Genome Sequence of Phlebia brevispora.</title>
        <authorList>
            <person name="Buettner E."/>
        </authorList>
    </citation>
    <scope>NUCLEOTIDE SEQUENCE</scope>
    <source>
        <strain evidence="1">MPL23</strain>
    </source>
</reference>
<keyword evidence="2" id="KW-1185">Reference proteome</keyword>
<dbReference type="EMBL" id="JANHOG010001981">
    <property type="protein sequence ID" value="KAJ3528950.1"/>
    <property type="molecule type" value="Genomic_DNA"/>
</dbReference>
<protein>
    <submittedName>
        <fullName evidence="1">Uncharacterized protein</fullName>
    </submittedName>
</protein>
<dbReference type="Proteomes" id="UP001148662">
    <property type="component" value="Unassembled WGS sequence"/>
</dbReference>